<dbReference type="Gene3D" id="3.90.226.10">
    <property type="entry name" value="2-enoyl-CoA Hydratase, Chain A, domain 1"/>
    <property type="match status" value="1"/>
</dbReference>
<name>A0A854C1V7_9BACT</name>
<gene>
    <name evidence="2" type="ORF">BHV76_04450</name>
    <name evidence="1" type="ORF">K8V40_08065</name>
</gene>
<reference evidence="1" key="2">
    <citation type="journal article" date="2021" name="PeerJ">
        <title>Extensive microbial diversity within the chicken gut microbiome revealed by metagenomics and culture.</title>
        <authorList>
            <person name="Gilroy R."/>
            <person name="Ravi A."/>
            <person name="Getino M."/>
            <person name="Pursley I."/>
            <person name="Horton D.L."/>
            <person name="Alikhan N.F."/>
            <person name="Baker D."/>
            <person name="Gharbi K."/>
            <person name="Hall N."/>
            <person name="Watson M."/>
            <person name="Adriaenssens E.M."/>
            <person name="Foster-Nyarko E."/>
            <person name="Jarju S."/>
            <person name="Secka A."/>
            <person name="Antonio M."/>
            <person name="Oren A."/>
            <person name="Chaudhuri R.R."/>
            <person name="La Ragione R."/>
            <person name="Hildebrand F."/>
            <person name="Pallen M.J."/>
        </authorList>
    </citation>
    <scope>NUCLEOTIDE SEQUENCE</scope>
    <source>
        <strain evidence="1">9794</strain>
    </source>
</reference>
<evidence type="ECO:0000313" key="3">
    <source>
        <dbReference type="Proteomes" id="UP000186685"/>
    </source>
</evidence>
<dbReference type="AlphaFoldDB" id="A0A854C1V7"/>
<reference evidence="1" key="3">
    <citation type="submission" date="2021-09" db="EMBL/GenBank/DDBJ databases">
        <authorList>
            <person name="Gilroy R."/>
        </authorList>
    </citation>
    <scope>NUCLEOTIDE SEQUENCE</scope>
    <source>
        <strain evidence="1">9794</strain>
    </source>
</reference>
<protein>
    <submittedName>
        <fullName evidence="2">Uncharacterized protein</fullName>
    </submittedName>
</protein>
<dbReference type="Proteomes" id="UP000186685">
    <property type="component" value="Unassembled WGS sequence"/>
</dbReference>
<dbReference type="SUPFAM" id="SSF52096">
    <property type="entry name" value="ClpP/crotonase"/>
    <property type="match status" value="1"/>
</dbReference>
<dbReference type="RefSeq" id="WP_204505753.1">
    <property type="nucleotide sequence ID" value="NZ_DAWBWP010000143.1"/>
</dbReference>
<reference evidence="2 3" key="1">
    <citation type="journal article" date="2016" name="Nat. Biotechnol.">
        <title>Measurement of bacterial replication rates in microbial communities.</title>
        <authorList>
            <person name="Brown C.T."/>
            <person name="Olm M.R."/>
            <person name="Thomas B.C."/>
            <person name="Banfield J.F."/>
        </authorList>
    </citation>
    <scope>NUCLEOTIDE SEQUENCE [LARGE SCALE GENOMIC DNA]</scope>
    <source>
        <strain evidence="2">45_130</strain>
    </source>
</reference>
<dbReference type="Proteomes" id="UP000722357">
    <property type="component" value="Unassembled WGS sequence"/>
</dbReference>
<proteinExistence type="predicted"/>
<evidence type="ECO:0000313" key="2">
    <source>
        <dbReference type="EMBL" id="OKZ11219.1"/>
    </source>
</evidence>
<dbReference type="EMBL" id="DYWE01000075">
    <property type="protein sequence ID" value="HJF81590.1"/>
    <property type="molecule type" value="Genomic_DNA"/>
</dbReference>
<comment type="caution">
    <text evidence="2">The sequence shown here is derived from an EMBL/GenBank/DDBJ whole genome shotgun (WGS) entry which is preliminary data.</text>
</comment>
<sequence>MFYFSTSKAYKTNSCKVDLKFYRIKSAQRGKIIGTTTGVSTGNPIFIDLGFGLGCCICTKHELDMNRNEFIGIGIQLDIVAEEDINTFLNNGDSVIEKALDFLRSK</sequence>
<evidence type="ECO:0000313" key="1">
    <source>
        <dbReference type="EMBL" id="HJF81590.1"/>
    </source>
</evidence>
<organism evidence="2 3">
    <name type="scientific">Phocaeicola plebeius</name>
    <dbReference type="NCBI Taxonomy" id="310297"/>
    <lineage>
        <taxon>Bacteria</taxon>
        <taxon>Pseudomonadati</taxon>
        <taxon>Bacteroidota</taxon>
        <taxon>Bacteroidia</taxon>
        <taxon>Bacteroidales</taxon>
        <taxon>Bacteroidaceae</taxon>
        <taxon>Phocaeicola</taxon>
    </lineage>
</organism>
<accession>A0A854C1V7</accession>
<dbReference type="InterPro" id="IPR029045">
    <property type="entry name" value="ClpP/crotonase-like_dom_sf"/>
</dbReference>
<dbReference type="EMBL" id="MNQR01000015">
    <property type="protein sequence ID" value="OKZ11219.1"/>
    <property type="molecule type" value="Genomic_DNA"/>
</dbReference>